<reference evidence="2 3" key="1">
    <citation type="submission" date="2018-06" db="EMBL/GenBank/DDBJ databases">
        <title>Genomic Encyclopedia of Archaeal and Bacterial Type Strains, Phase II (KMG-II): from individual species to whole genera.</title>
        <authorList>
            <person name="Goeker M."/>
        </authorList>
    </citation>
    <scope>NUCLEOTIDE SEQUENCE [LARGE SCALE GENOMIC DNA]</scope>
    <source>
        <strain evidence="2 3">DSM 23857</strain>
    </source>
</reference>
<evidence type="ECO:0000256" key="1">
    <source>
        <dbReference type="SAM" id="SignalP"/>
    </source>
</evidence>
<gene>
    <name evidence="2" type="ORF">LX64_02309</name>
</gene>
<dbReference type="RefSeq" id="WP_111597771.1">
    <property type="nucleotide sequence ID" value="NZ_QLLL01000004.1"/>
</dbReference>
<feature type="chain" id="PRO_5016429661" evidence="1">
    <location>
        <begin position="19"/>
        <end position="190"/>
    </location>
</feature>
<evidence type="ECO:0000313" key="3">
    <source>
        <dbReference type="Proteomes" id="UP000249547"/>
    </source>
</evidence>
<accession>A0A327QMQ6</accession>
<name>A0A327QMQ6_9BACT</name>
<protein>
    <submittedName>
        <fullName evidence="2">Uncharacterized protein</fullName>
    </submittedName>
</protein>
<dbReference type="AlphaFoldDB" id="A0A327QMQ6"/>
<feature type="signal peptide" evidence="1">
    <location>
        <begin position="1"/>
        <end position="18"/>
    </location>
</feature>
<dbReference type="EMBL" id="QLLL01000004">
    <property type="protein sequence ID" value="RAJ05155.1"/>
    <property type="molecule type" value="Genomic_DNA"/>
</dbReference>
<keyword evidence="1" id="KW-0732">Signal</keyword>
<sequence>MKYVVFFFFLLLGKWATAQQYYTQAIVVDTDRDLRFTLVQGTTIKFPAGCFSTKKKKVTIIVKEPLSIPHTSKNDISEEIPKHVWSSDFKFSIEPARGEKFTILQPIEVAIPYRQFGPTEQVFEPYYTAGNKVSCEQCKKYVYDHGYKLDKIQVFSLPNFEQVFNMEINTFGTIDMREKIQKEHGAITQP</sequence>
<keyword evidence="3" id="KW-1185">Reference proteome</keyword>
<organism evidence="2 3">
    <name type="scientific">Chitinophaga skermanii</name>
    <dbReference type="NCBI Taxonomy" id="331697"/>
    <lineage>
        <taxon>Bacteria</taxon>
        <taxon>Pseudomonadati</taxon>
        <taxon>Bacteroidota</taxon>
        <taxon>Chitinophagia</taxon>
        <taxon>Chitinophagales</taxon>
        <taxon>Chitinophagaceae</taxon>
        <taxon>Chitinophaga</taxon>
    </lineage>
</organism>
<proteinExistence type="predicted"/>
<dbReference type="Proteomes" id="UP000249547">
    <property type="component" value="Unassembled WGS sequence"/>
</dbReference>
<comment type="caution">
    <text evidence="2">The sequence shown here is derived from an EMBL/GenBank/DDBJ whole genome shotgun (WGS) entry which is preliminary data.</text>
</comment>
<evidence type="ECO:0000313" key="2">
    <source>
        <dbReference type="EMBL" id="RAJ05155.1"/>
    </source>
</evidence>